<evidence type="ECO:0000313" key="2">
    <source>
        <dbReference type="Proteomes" id="UP001231197"/>
    </source>
</evidence>
<comment type="caution">
    <text evidence="1">The sequence shown here is derived from an EMBL/GenBank/DDBJ whole genome shotgun (WGS) entry which is preliminary data.</text>
</comment>
<reference evidence="1 2" key="1">
    <citation type="journal article" date="2023" name="Int. J. Syst. Evol. Microbiol.">
        <title>Winogradskyella bathintestinalis sp. nov., isolated from the intestine of the deep-sea loosejaw dragonfish, Malacosteus niger.</title>
        <authorList>
            <person name="Uniacke-Lowe S."/>
            <person name="Johnson C.N."/>
            <person name="Stanton C."/>
            <person name="Hill C."/>
            <person name="Ross P."/>
        </authorList>
    </citation>
    <scope>NUCLEOTIDE SEQUENCE [LARGE SCALE GENOMIC DNA]</scope>
    <source>
        <strain evidence="1 2">APC 3343</strain>
    </source>
</reference>
<evidence type="ECO:0000313" key="1">
    <source>
        <dbReference type="EMBL" id="MDN3491157.1"/>
    </source>
</evidence>
<organism evidence="1 2">
    <name type="scientific">Winogradskyella bathintestinalis</name>
    <dbReference type="NCBI Taxonomy" id="3035208"/>
    <lineage>
        <taxon>Bacteria</taxon>
        <taxon>Pseudomonadati</taxon>
        <taxon>Bacteroidota</taxon>
        <taxon>Flavobacteriia</taxon>
        <taxon>Flavobacteriales</taxon>
        <taxon>Flavobacteriaceae</taxon>
        <taxon>Winogradskyella</taxon>
    </lineage>
</organism>
<dbReference type="Proteomes" id="UP001231197">
    <property type="component" value="Unassembled WGS sequence"/>
</dbReference>
<dbReference type="InterPro" id="IPR011486">
    <property type="entry name" value="BBP2"/>
</dbReference>
<sequence>MSLVLYAQDYSGVIAVNKFIFRGSVDAYWNVSESTTLIFGRFNTFLGYEVLAPVVNFNYSTSYLFINRPFSHLGLKVDIALSEDFSLMLAVMNPWGTNDTTTTGDYSFGAQLGYKGQVLNSYYDNGANNGLSFKVDNTGGFEVSEEIFLGINAAHQRTSYLFDDNGDVLSDNFANGLYDAALYFQYSMSNKLALGLKSEYFGYYAEEDDDLPSVFAATLTGYYTVDSHLIIKPELGLDVWRNWDDRYFDADGEASSSLGALAAIYTF</sequence>
<proteinExistence type="predicted"/>
<dbReference type="RefSeq" id="WP_290204902.1">
    <property type="nucleotide sequence ID" value="NZ_JASDDK010000001.1"/>
</dbReference>
<keyword evidence="2" id="KW-1185">Reference proteome</keyword>
<accession>A0ABT7ZQ60</accession>
<name>A0ABT7ZQ60_9FLAO</name>
<dbReference type="EMBL" id="JASDDK010000001">
    <property type="protein sequence ID" value="MDN3491157.1"/>
    <property type="molecule type" value="Genomic_DNA"/>
</dbReference>
<gene>
    <name evidence="1" type="ORF">QMA06_00380</name>
</gene>
<protein>
    <submittedName>
        <fullName evidence="1">Outer membrane beta-barrel protein</fullName>
    </submittedName>
</protein>
<dbReference type="Pfam" id="PF07642">
    <property type="entry name" value="BBP2"/>
    <property type="match status" value="1"/>
</dbReference>